<dbReference type="Proteomes" id="UP000886998">
    <property type="component" value="Unassembled WGS sequence"/>
</dbReference>
<organism evidence="1 2">
    <name type="scientific">Trichonephila inaurata madagascariensis</name>
    <dbReference type="NCBI Taxonomy" id="2747483"/>
    <lineage>
        <taxon>Eukaryota</taxon>
        <taxon>Metazoa</taxon>
        <taxon>Ecdysozoa</taxon>
        <taxon>Arthropoda</taxon>
        <taxon>Chelicerata</taxon>
        <taxon>Arachnida</taxon>
        <taxon>Araneae</taxon>
        <taxon>Araneomorphae</taxon>
        <taxon>Entelegynae</taxon>
        <taxon>Araneoidea</taxon>
        <taxon>Nephilidae</taxon>
        <taxon>Trichonephila</taxon>
        <taxon>Trichonephila inaurata</taxon>
    </lineage>
</organism>
<gene>
    <name evidence="1" type="primary">AVEN_159961_1</name>
    <name evidence="1" type="ORF">TNIN_201011</name>
</gene>
<evidence type="ECO:0000313" key="1">
    <source>
        <dbReference type="EMBL" id="GFS48346.1"/>
    </source>
</evidence>
<sequence>MTWSVAKSPRVAKGCDVNNQSINQLAQVIELFPGKDGVAKLRLASGEIIRPPQRIHPLELSASDHLIEDHQGAAQIPGPTVADVLEEGKKSRCGRPLIPVKRMNL</sequence>
<accession>A0A8X6IJC2</accession>
<dbReference type="OrthoDB" id="6415168at2759"/>
<dbReference type="EMBL" id="BMAV01026213">
    <property type="protein sequence ID" value="GFS48346.1"/>
    <property type="molecule type" value="Genomic_DNA"/>
</dbReference>
<protein>
    <submittedName>
        <fullName evidence="1">DUF5641 domain-containing protein</fullName>
    </submittedName>
</protein>
<evidence type="ECO:0000313" key="2">
    <source>
        <dbReference type="Proteomes" id="UP000886998"/>
    </source>
</evidence>
<proteinExistence type="predicted"/>
<dbReference type="AlphaFoldDB" id="A0A8X6IJC2"/>
<reference evidence="1" key="1">
    <citation type="submission" date="2020-08" db="EMBL/GenBank/DDBJ databases">
        <title>Multicomponent nature underlies the extraordinary mechanical properties of spider dragline silk.</title>
        <authorList>
            <person name="Kono N."/>
            <person name="Nakamura H."/>
            <person name="Mori M."/>
            <person name="Yoshida Y."/>
            <person name="Ohtoshi R."/>
            <person name="Malay A.D."/>
            <person name="Moran D.A.P."/>
            <person name="Tomita M."/>
            <person name="Numata K."/>
            <person name="Arakawa K."/>
        </authorList>
    </citation>
    <scope>NUCLEOTIDE SEQUENCE</scope>
</reference>
<name>A0A8X6IJC2_9ARAC</name>
<comment type="caution">
    <text evidence="1">The sequence shown here is derived from an EMBL/GenBank/DDBJ whole genome shotgun (WGS) entry which is preliminary data.</text>
</comment>
<keyword evidence="2" id="KW-1185">Reference proteome</keyword>